<accession>A0ABS4Z272</accession>
<evidence type="ECO:0000256" key="2">
    <source>
        <dbReference type="ARBA" id="ARBA00006523"/>
    </source>
</evidence>
<evidence type="ECO:0000313" key="12">
    <source>
        <dbReference type="Proteomes" id="UP000758168"/>
    </source>
</evidence>
<feature type="transmembrane region" description="Helical" evidence="9">
    <location>
        <begin position="381"/>
        <end position="401"/>
    </location>
</feature>
<dbReference type="Pfam" id="PF07690">
    <property type="entry name" value="MFS_1"/>
    <property type="match status" value="1"/>
</dbReference>
<dbReference type="PANTHER" id="PTHR23535:SF2">
    <property type="entry name" value="SUGAR EFFLUX TRANSPORTER A-RELATED"/>
    <property type="match status" value="1"/>
</dbReference>
<dbReference type="EMBL" id="JAGIOB010000001">
    <property type="protein sequence ID" value="MBP2415157.1"/>
    <property type="molecule type" value="Genomic_DNA"/>
</dbReference>
<keyword evidence="5" id="KW-0762">Sugar transport</keyword>
<feature type="transmembrane region" description="Helical" evidence="9">
    <location>
        <begin position="54"/>
        <end position="76"/>
    </location>
</feature>
<keyword evidence="3" id="KW-0813">Transport</keyword>
<evidence type="ECO:0000256" key="7">
    <source>
        <dbReference type="ARBA" id="ARBA00022989"/>
    </source>
</evidence>
<sequence length="419" mass="42663">MSETAVEAKPASAVGLVLGSRLYRRAVLSLFLGGLGISVAMPQLSLFLVEDLGASLPVAGLFFLTNLAAPVLGFFVGRWSDRMADRLTLFRVGAVVGLVGWLAMASTTQVWMAFLVNLTVLGFAGATSALIFAAVRDQLTHEPSGADNRVVSTVRLGFSAGFMTGPLVGSVLGGVAGLRWTLVAAGVCTLLQALPVLGQRVPRAAAGTAVAPGATGPARPASLLPLLAFLGLGVLAMCGDTIKFAYLPLYMELQLGTPDWLRGVVISAQSVGMLLFIPLMGALADRFGAHRLVVVNVLLGVVANLGFMLAGSELVLIGATLLNAAMWATLGGIGITVAQDLYPTGIGMASSLYFSAIRFSAAIGGVAGGLGVGWFGVPGVFGVPAALCLVAAAGLAVQAVVRQRAVRAAAAPAPPADAR</sequence>
<evidence type="ECO:0000256" key="4">
    <source>
        <dbReference type="ARBA" id="ARBA00022475"/>
    </source>
</evidence>
<comment type="subcellular location">
    <subcellularLocation>
        <location evidence="1">Cell membrane</location>
        <topology evidence="1">Multi-pass membrane protein</topology>
    </subcellularLocation>
</comment>
<feature type="transmembrane region" description="Helical" evidence="9">
    <location>
        <begin position="110"/>
        <end position="135"/>
    </location>
</feature>
<feature type="transmembrane region" description="Helical" evidence="9">
    <location>
        <begin position="292"/>
        <end position="310"/>
    </location>
</feature>
<dbReference type="PANTHER" id="PTHR23535">
    <property type="entry name" value="SUGAR EFFLUX TRANSPORTER A-RELATED"/>
    <property type="match status" value="1"/>
</dbReference>
<dbReference type="InterPro" id="IPR020846">
    <property type="entry name" value="MFS_dom"/>
</dbReference>
<evidence type="ECO:0000256" key="6">
    <source>
        <dbReference type="ARBA" id="ARBA00022692"/>
    </source>
</evidence>
<keyword evidence="6 9" id="KW-0812">Transmembrane</keyword>
<dbReference type="SUPFAM" id="SSF103473">
    <property type="entry name" value="MFS general substrate transporter"/>
    <property type="match status" value="1"/>
</dbReference>
<feature type="transmembrane region" description="Helical" evidence="9">
    <location>
        <begin position="26"/>
        <end position="48"/>
    </location>
</feature>
<comment type="caution">
    <text evidence="11">The sequence shown here is derived from an EMBL/GenBank/DDBJ whole genome shotgun (WGS) entry which is preliminary data.</text>
</comment>
<evidence type="ECO:0000256" key="9">
    <source>
        <dbReference type="SAM" id="Phobius"/>
    </source>
</evidence>
<keyword evidence="4" id="KW-1003">Cell membrane</keyword>
<feature type="transmembrane region" description="Helical" evidence="9">
    <location>
        <begin position="316"/>
        <end position="338"/>
    </location>
</feature>
<feature type="transmembrane region" description="Helical" evidence="9">
    <location>
        <begin position="156"/>
        <end position="176"/>
    </location>
</feature>
<evidence type="ECO:0000259" key="10">
    <source>
        <dbReference type="PROSITE" id="PS50850"/>
    </source>
</evidence>
<organism evidence="11 12">
    <name type="scientific">Microlunatus capsulatus</name>
    <dbReference type="NCBI Taxonomy" id="99117"/>
    <lineage>
        <taxon>Bacteria</taxon>
        <taxon>Bacillati</taxon>
        <taxon>Actinomycetota</taxon>
        <taxon>Actinomycetes</taxon>
        <taxon>Propionibacteriales</taxon>
        <taxon>Propionibacteriaceae</taxon>
        <taxon>Microlunatus</taxon>
    </lineage>
</organism>
<proteinExistence type="inferred from homology"/>
<gene>
    <name evidence="11" type="ORF">JOF54_000079</name>
</gene>
<feature type="transmembrane region" description="Helical" evidence="9">
    <location>
        <begin position="260"/>
        <end position="280"/>
    </location>
</feature>
<protein>
    <submittedName>
        <fullName evidence="11">SET family sugar efflux transporter-like MFS transporter</fullName>
    </submittedName>
</protein>
<feature type="domain" description="Major facilitator superfamily (MFS) profile" evidence="10">
    <location>
        <begin position="22"/>
        <end position="403"/>
    </location>
</feature>
<reference evidence="11 12" key="1">
    <citation type="submission" date="2021-03" db="EMBL/GenBank/DDBJ databases">
        <title>Sequencing the genomes of 1000 actinobacteria strains.</title>
        <authorList>
            <person name="Klenk H.-P."/>
        </authorList>
    </citation>
    <scope>NUCLEOTIDE SEQUENCE [LARGE SCALE GENOMIC DNA]</scope>
    <source>
        <strain evidence="11 12">DSM 12936</strain>
    </source>
</reference>
<dbReference type="InterPro" id="IPR036259">
    <property type="entry name" value="MFS_trans_sf"/>
</dbReference>
<dbReference type="Gene3D" id="1.20.1250.20">
    <property type="entry name" value="MFS general substrate transporter like domains"/>
    <property type="match status" value="2"/>
</dbReference>
<feature type="transmembrane region" description="Helical" evidence="9">
    <location>
        <begin position="88"/>
        <end position="104"/>
    </location>
</feature>
<name>A0ABS4Z272_9ACTN</name>
<dbReference type="InterPro" id="IPR011701">
    <property type="entry name" value="MFS"/>
</dbReference>
<keyword evidence="12" id="KW-1185">Reference proteome</keyword>
<evidence type="ECO:0000313" key="11">
    <source>
        <dbReference type="EMBL" id="MBP2415157.1"/>
    </source>
</evidence>
<evidence type="ECO:0000256" key="3">
    <source>
        <dbReference type="ARBA" id="ARBA00022448"/>
    </source>
</evidence>
<comment type="similarity">
    <text evidence="2">Belongs to the major facilitator superfamily. Set transporter family.</text>
</comment>
<evidence type="ECO:0000256" key="1">
    <source>
        <dbReference type="ARBA" id="ARBA00004651"/>
    </source>
</evidence>
<dbReference type="RefSeq" id="WP_210051940.1">
    <property type="nucleotide sequence ID" value="NZ_BAAAMH010000008.1"/>
</dbReference>
<evidence type="ECO:0000256" key="5">
    <source>
        <dbReference type="ARBA" id="ARBA00022597"/>
    </source>
</evidence>
<dbReference type="PROSITE" id="PS50850">
    <property type="entry name" value="MFS"/>
    <property type="match status" value="1"/>
</dbReference>
<dbReference type="Proteomes" id="UP000758168">
    <property type="component" value="Unassembled WGS sequence"/>
</dbReference>
<keyword evidence="8 9" id="KW-0472">Membrane</keyword>
<evidence type="ECO:0000256" key="8">
    <source>
        <dbReference type="ARBA" id="ARBA00023136"/>
    </source>
</evidence>
<keyword evidence="7 9" id="KW-1133">Transmembrane helix</keyword>
<feature type="transmembrane region" description="Helical" evidence="9">
    <location>
        <begin position="223"/>
        <end position="248"/>
    </location>
</feature>